<gene>
    <name evidence="1" type="ORF">H310_14079</name>
</gene>
<protein>
    <recommendedName>
        <fullName evidence="2">Chromo domain-containing protein</fullName>
    </recommendedName>
</protein>
<dbReference type="AlphaFoldDB" id="A0A024TCX4"/>
<dbReference type="EMBL" id="KI914011">
    <property type="protein sequence ID" value="ETV91411.1"/>
    <property type="molecule type" value="Genomic_DNA"/>
</dbReference>
<organism evidence="1">
    <name type="scientific">Aphanomyces invadans</name>
    <dbReference type="NCBI Taxonomy" id="157072"/>
    <lineage>
        <taxon>Eukaryota</taxon>
        <taxon>Sar</taxon>
        <taxon>Stramenopiles</taxon>
        <taxon>Oomycota</taxon>
        <taxon>Saprolegniomycetes</taxon>
        <taxon>Saprolegniales</taxon>
        <taxon>Verrucalvaceae</taxon>
        <taxon>Aphanomyces</taxon>
    </lineage>
</organism>
<proteinExistence type="predicted"/>
<dbReference type="SUPFAM" id="SSF54160">
    <property type="entry name" value="Chromo domain-like"/>
    <property type="match status" value="1"/>
</dbReference>
<dbReference type="GeneID" id="20091129"/>
<dbReference type="OrthoDB" id="78084at2759"/>
<evidence type="ECO:0000313" key="1">
    <source>
        <dbReference type="EMBL" id="ETV91411.1"/>
    </source>
</evidence>
<dbReference type="VEuPathDB" id="FungiDB:H310_14079"/>
<reference evidence="1" key="1">
    <citation type="submission" date="2013-12" db="EMBL/GenBank/DDBJ databases">
        <title>The Genome Sequence of Aphanomyces invadans NJM9701.</title>
        <authorList>
            <consortium name="The Broad Institute Genomics Platform"/>
            <person name="Russ C."/>
            <person name="Tyler B."/>
            <person name="van West P."/>
            <person name="Dieguez-Uribeondo J."/>
            <person name="Young S.K."/>
            <person name="Zeng Q."/>
            <person name="Gargeya S."/>
            <person name="Fitzgerald M."/>
            <person name="Abouelleil A."/>
            <person name="Alvarado L."/>
            <person name="Chapman S.B."/>
            <person name="Gainer-Dewar J."/>
            <person name="Goldberg J."/>
            <person name="Griggs A."/>
            <person name="Gujja S."/>
            <person name="Hansen M."/>
            <person name="Howarth C."/>
            <person name="Imamovic A."/>
            <person name="Ireland A."/>
            <person name="Larimer J."/>
            <person name="McCowan C."/>
            <person name="Murphy C."/>
            <person name="Pearson M."/>
            <person name="Poon T.W."/>
            <person name="Priest M."/>
            <person name="Roberts A."/>
            <person name="Saif S."/>
            <person name="Shea T."/>
            <person name="Sykes S."/>
            <person name="Wortman J."/>
            <person name="Nusbaum C."/>
            <person name="Birren B."/>
        </authorList>
    </citation>
    <scope>NUCLEOTIDE SEQUENCE [LARGE SCALE GENOMIC DNA]</scope>
    <source>
        <strain evidence="1">NJM9701</strain>
    </source>
</reference>
<dbReference type="RefSeq" id="XP_008880039.1">
    <property type="nucleotide sequence ID" value="XM_008881817.1"/>
</dbReference>
<name>A0A024TCX4_9STRA</name>
<accession>A0A024TCX4</accession>
<dbReference type="InterPro" id="IPR016197">
    <property type="entry name" value="Chromo-like_dom_sf"/>
</dbReference>
<evidence type="ECO:0008006" key="2">
    <source>
        <dbReference type="Google" id="ProtNLM"/>
    </source>
</evidence>
<sequence length="85" mass="9743">MYHEGGREVTDGLVEQVACRDGGVHVECPKEARNAMNGHYEVHVKWLGLDAEESPWVLVERLLEDIPVILRKWCDTQMDEDHVSD</sequence>